<dbReference type="PANTHER" id="PTHR24221">
    <property type="entry name" value="ATP-BINDING CASSETTE SUB-FAMILY B"/>
    <property type="match status" value="1"/>
</dbReference>
<name>A0ABM9CJN6_9BACL</name>
<dbReference type="Gene3D" id="3.40.50.300">
    <property type="entry name" value="P-loop containing nucleotide triphosphate hydrolases"/>
    <property type="match status" value="1"/>
</dbReference>
<dbReference type="SUPFAM" id="SSF90123">
    <property type="entry name" value="ABC transporter transmembrane region"/>
    <property type="match status" value="1"/>
</dbReference>
<evidence type="ECO:0000313" key="10">
    <source>
        <dbReference type="EMBL" id="CAH1216229.1"/>
    </source>
</evidence>
<dbReference type="InterPro" id="IPR011527">
    <property type="entry name" value="ABC1_TM_dom"/>
</dbReference>
<dbReference type="Gene3D" id="1.20.1560.10">
    <property type="entry name" value="ABC transporter type 1, transmembrane domain"/>
    <property type="match status" value="1"/>
</dbReference>
<evidence type="ECO:0000313" key="11">
    <source>
        <dbReference type="Proteomes" id="UP000838686"/>
    </source>
</evidence>
<evidence type="ECO:0000256" key="5">
    <source>
        <dbReference type="ARBA" id="ARBA00022989"/>
    </source>
</evidence>
<organism evidence="10 11">
    <name type="scientific">Paenibacillus plantiphilus</name>
    <dbReference type="NCBI Taxonomy" id="2905650"/>
    <lineage>
        <taxon>Bacteria</taxon>
        <taxon>Bacillati</taxon>
        <taxon>Bacillota</taxon>
        <taxon>Bacilli</taxon>
        <taxon>Bacillales</taxon>
        <taxon>Paenibacillaceae</taxon>
        <taxon>Paenibacillus</taxon>
    </lineage>
</organism>
<dbReference type="InterPro" id="IPR022515">
    <property type="entry name" value="NHPM_micro_ABC2"/>
</dbReference>
<dbReference type="Pfam" id="PF00664">
    <property type="entry name" value="ABC_membrane"/>
    <property type="match status" value="1"/>
</dbReference>
<evidence type="ECO:0000256" key="2">
    <source>
        <dbReference type="ARBA" id="ARBA00022692"/>
    </source>
</evidence>
<keyword evidence="2 7" id="KW-0812">Transmembrane</keyword>
<reference evidence="10" key="1">
    <citation type="submission" date="2022-01" db="EMBL/GenBank/DDBJ databases">
        <authorList>
            <person name="Criscuolo A."/>
        </authorList>
    </citation>
    <scope>NUCLEOTIDE SEQUENCE</scope>
    <source>
        <strain evidence="10">CIP111893</strain>
    </source>
</reference>
<dbReference type="InterPro" id="IPR039421">
    <property type="entry name" value="Type_1_exporter"/>
</dbReference>
<dbReference type="InterPro" id="IPR036640">
    <property type="entry name" value="ABC1_TM_sf"/>
</dbReference>
<dbReference type="NCBIfam" id="TIGR03797">
    <property type="entry name" value="NHLM_micro_ABC2"/>
    <property type="match status" value="1"/>
</dbReference>
<dbReference type="PROSITE" id="PS50893">
    <property type="entry name" value="ABC_TRANSPORTER_2"/>
    <property type="match status" value="1"/>
</dbReference>
<dbReference type="SUPFAM" id="SSF52540">
    <property type="entry name" value="P-loop containing nucleoside triphosphate hydrolases"/>
    <property type="match status" value="1"/>
</dbReference>
<keyword evidence="4 10" id="KW-0067">ATP-binding</keyword>
<feature type="domain" description="ABC transmembrane type-1" evidence="9">
    <location>
        <begin position="351"/>
        <end position="630"/>
    </location>
</feature>
<keyword evidence="3" id="KW-0547">Nucleotide-binding</keyword>
<feature type="transmembrane region" description="Helical" evidence="7">
    <location>
        <begin position="574"/>
        <end position="593"/>
    </location>
</feature>
<sequence>MIQMDNATLEQFFIKHGVACSVEGNNPLRITDEASVWYIQSGHVDVFAVTMRDSMIISRRQFLFGLDAGRILFGYHHDEAANDETAGHLAAGLAGTVLLRVDCSLLFEAGADRAIHAALSEQVHAWIQDWSAALNISNPAQELHLLDAQLSAFHKTAHNHYLHNRSITWEAERQALSRRVENDHDVMDRALNRLAAVTRSNSRNKAGADVSSSDRLYIACKIVGEHIGINVRPANANQLNNTRDPVALIANHSGFRCRQVVLKDRWWHDDNGSLLAFIESHDSPVALIQKTPKTYVLVDPDTGSEQPVTGQIAETIAPVAYMFYRPLPEKPLQVMDIIKFGLPKSMKRDIVVMLLMGIAGGLLGMFIPIANGILFDGIIPASDSGLLLQMGLVLLSVIVSLFLLDLTRNMAMLRIEGRMDSSIQAAVWDRLLSLPVTFFRGYSAGDLSMRANSINAIRQSLSGVAITAIFGGIFSSFNFFLLFYYDVQMALAAAVMVLVATAVTIVIGILQVKRQRMLLHLEGKITGTILQIINGITKFRMAAAEKRAFLIWAKLFGEMKETDFRARTLANIHAVFNVFFPVVTTIVLFYMIASGSNVLSPGKFIAFYAAFSTFLGAMLMMSSAVVSSLNILPLYERAKPILQTIPEVLESRNDPGELTGEIEVKHIYFRYKADQPFVLHDLNLHIHAGEFIALVGASGCGKSTLLRLLLGFESPESGSILLNGQDLQMLDIRSVRSQFGVVLQNGKVMSGDIFTNIVGSSNLTIDEAWEAAEMAGLDEDIRQMPMGMHTMVSEGGSTLSGGQRQRLLIARAIAKKPGILLFDEATSALDNVTQAIVSKSLESLKATRVVIAHRLSTIRNADRILVLDKGHIVQAGTYDELIQREGLFSELAKRQLA</sequence>
<dbReference type="Proteomes" id="UP000838686">
    <property type="component" value="Unassembled WGS sequence"/>
</dbReference>
<comment type="subcellular location">
    <subcellularLocation>
        <location evidence="1">Cell membrane</location>
        <topology evidence="1">Multi-pass membrane protein</topology>
    </subcellularLocation>
</comment>
<dbReference type="Pfam" id="PF00005">
    <property type="entry name" value="ABC_tran"/>
    <property type="match status" value="1"/>
</dbReference>
<dbReference type="GO" id="GO:0005524">
    <property type="term" value="F:ATP binding"/>
    <property type="evidence" value="ECO:0007669"/>
    <property type="project" value="UniProtKB-KW"/>
</dbReference>
<feature type="transmembrane region" description="Helical" evidence="7">
    <location>
        <begin position="605"/>
        <end position="632"/>
    </location>
</feature>
<keyword evidence="6 7" id="KW-0472">Membrane</keyword>
<gene>
    <name evidence="10" type="primary">btuD_26</name>
    <name evidence="10" type="ORF">PAECIP111893_04079</name>
</gene>
<dbReference type="SMART" id="SM00382">
    <property type="entry name" value="AAA"/>
    <property type="match status" value="1"/>
</dbReference>
<dbReference type="InterPro" id="IPR003439">
    <property type="entry name" value="ABC_transporter-like_ATP-bd"/>
</dbReference>
<dbReference type="InterPro" id="IPR027417">
    <property type="entry name" value="P-loop_NTPase"/>
</dbReference>
<feature type="transmembrane region" description="Helical" evidence="7">
    <location>
        <begin position="491"/>
        <end position="510"/>
    </location>
</feature>
<feature type="domain" description="ABC transporter" evidence="8">
    <location>
        <begin position="662"/>
        <end position="894"/>
    </location>
</feature>
<dbReference type="RefSeq" id="WP_236344410.1">
    <property type="nucleotide sequence ID" value="NZ_CAKMMF010000026.1"/>
</dbReference>
<dbReference type="PROSITE" id="PS00211">
    <property type="entry name" value="ABC_TRANSPORTER_1"/>
    <property type="match status" value="1"/>
</dbReference>
<evidence type="ECO:0000256" key="7">
    <source>
        <dbReference type="SAM" id="Phobius"/>
    </source>
</evidence>
<evidence type="ECO:0000256" key="3">
    <source>
        <dbReference type="ARBA" id="ARBA00022741"/>
    </source>
</evidence>
<dbReference type="PROSITE" id="PS50929">
    <property type="entry name" value="ABC_TM1F"/>
    <property type="match status" value="1"/>
</dbReference>
<evidence type="ECO:0000259" key="9">
    <source>
        <dbReference type="PROSITE" id="PS50929"/>
    </source>
</evidence>
<feature type="transmembrane region" description="Helical" evidence="7">
    <location>
        <begin position="386"/>
        <end position="404"/>
    </location>
</feature>
<keyword evidence="11" id="KW-1185">Reference proteome</keyword>
<evidence type="ECO:0000256" key="4">
    <source>
        <dbReference type="ARBA" id="ARBA00022840"/>
    </source>
</evidence>
<evidence type="ECO:0000256" key="1">
    <source>
        <dbReference type="ARBA" id="ARBA00004651"/>
    </source>
</evidence>
<feature type="transmembrane region" description="Helical" evidence="7">
    <location>
        <begin position="460"/>
        <end position="485"/>
    </location>
</feature>
<keyword evidence="5 7" id="KW-1133">Transmembrane helix</keyword>
<evidence type="ECO:0000259" key="8">
    <source>
        <dbReference type="PROSITE" id="PS50893"/>
    </source>
</evidence>
<dbReference type="PANTHER" id="PTHR24221:SF654">
    <property type="entry name" value="ATP-BINDING CASSETTE SUB-FAMILY B MEMBER 6"/>
    <property type="match status" value="1"/>
</dbReference>
<dbReference type="InterPro" id="IPR003593">
    <property type="entry name" value="AAA+_ATPase"/>
</dbReference>
<accession>A0ABM9CJN6</accession>
<evidence type="ECO:0000256" key="6">
    <source>
        <dbReference type="ARBA" id="ARBA00023136"/>
    </source>
</evidence>
<comment type="caution">
    <text evidence="10">The sequence shown here is derived from an EMBL/GenBank/DDBJ whole genome shotgun (WGS) entry which is preliminary data.</text>
</comment>
<protein>
    <submittedName>
        <fullName evidence="10">Vitamin B12 import ATP-binding protein BtuD</fullName>
    </submittedName>
</protein>
<proteinExistence type="predicted"/>
<feature type="transmembrane region" description="Helical" evidence="7">
    <location>
        <begin position="350"/>
        <end position="374"/>
    </location>
</feature>
<dbReference type="EMBL" id="CAKMMF010000026">
    <property type="protein sequence ID" value="CAH1216229.1"/>
    <property type="molecule type" value="Genomic_DNA"/>
</dbReference>
<dbReference type="InterPro" id="IPR017871">
    <property type="entry name" value="ABC_transporter-like_CS"/>
</dbReference>